<dbReference type="Pfam" id="PF21982">
    <property type="entry name" value="RecX_HTH1"/>
    <property type="match status" value="1"/>
</dbReference>
<dbReference type="RefSeq" id="WP_284351949.1">
    <property type="nucleotide sequence ID" value="NZ_BRXS01000006.1"/>
</dbReference>
<feature type="domain" description="RecX first three-helical" evidence="8">
    <location>
        <begin position="79"/>
        <end position="117"/>
    </location>
</feature>
<evidence type="ECO:0000313" key="9">
    <source>
        <dbReference type="EMBL" id="GLC27511.1"/>
    </source>
</evidence>
<evidence type="ECO:0000259" key="8">
    <source>
        <dbReference type="Pfam" id="PF21982"/>
    </source>
</evidence>
<dbReference type="InterPro" id="IPR036388">
    <property type="entry name" value="WH-like_DNA-bd_sf"/>
</dbReference>
<dbReference type="PANTHER" id="PTHR33602:SF1">
    <property type="entry name" value="REGULATORY PROTEIN RECX FAMILY PROTEIN"/>
    <property type="match status" value="1"/>
</dbReference>
<dbReference type="PANTHER" id="PTHR33602">
    <property type="entry name" value="REGULATORY PROTEIN RECX FAMILY PROTEIN"/>
    <property type="match status" value="1"/>
</dbReference>
<comment type="subcellular location">
    <subcellularLocation>
        <location evidence="1 5">Cytoplasm</location>
    </subcellularLocation>
</comment>
<dbReference type="GO" id="GO:0005737">
    <property type="term" value="C:cytoplasm"/>
    <property type="evidence" value="ECO:0007669"/>
    <property type="project" value="UniProtKB-SubCell"/>
</dbReference>
<evidence type="ECO:0000256" key="3">
    <source>
        <dbReference type="ARBA" id="ARBA00018111"/>
    </source>
</evidence>
<evidence type="ECO:0000313" key="10">
    <source>
        <dbReference type="Proteomes" id="UP001161325"/>
    </source>
</evidence>
<dbReference type="GO" id="GO:0006282">
    <property type="term" value="P:regulation of DNA repair"/>
    <property type="evidence" value="ECO:0007669"/>
    <property type="project" value="UniProtKB-UniRule"/>
</dbReference>
<name>A0AA37QD17_9BACT</name>
<evidence type="ECO:0000256" key="4">
    <source>
        <dbReference type="ARBA" id="ARBA00022490"/>
    </source>
</evidence>
<accession>A0AA37QD17</accession>
<feature type="domain" description="RecX second three-helical" evidence="6">
    <location>
        <begin position="124"/>
        <end position="164"/>
    </location>
</feature>
<keyword evidence="10" id="KW-1185">Reference proteome</keyword>
<comment type="function">
    <text evidence="5">Modulates RecA activity.</text>
</comment>
<dbReference type="InterPro" id="IPR053926">
    <property type="entry name" value="RecX_HTH_1st"/>
</dbReference>
<evidence type="ECO:0000256" key="5">
    <source>
        <dbReference type="HAMAP-Rule" id="MF_01114"/>
    </source>
</evidence>
<dbReference type="InterPro" id="IPR053924">
    <property type="entry name" value="RecX_HTH_2nd"/>
</dbReference>
<feature type="domain" description="RecX third three-helical" evidence="7">
    <location>
        <begin position="175"/>
        <end position="221"/>
    </location>
</feature>
<dbReference type="Pfam" id="PF02631">
    <property type="entry name" value="RecX_HTH2"/>
    <property type="match status" value="1"/>
</dbReference>
<proteinExistence type="inferred from homology"/>
<evidence type="ECO:0000259" key="7">
    <source>
        <dbReference type="Pfam" id="PF21981"/>
    </source>
</evidence>
<sequence length="244" mass="26244">MRARRPVGTTEERPPIVGVVTAIAAASRRPGRFDVAVDGKPAAVVSVEIVERLSLRVGSVLDEPAGRRLADAAAELATYDRAIGLLAVQGRSAKELGRKLKQRGEPEAYVASALARLSDAGLIDDASYARQVARSRVSGRGDSRRRVSQVLAQKGVARDVVDEAVAEVFADESVDEEALAEASARKKLRSLGAEDAATRRRRLYGYLARRGHDSDVIRRVMARVLDAAADDEAAFDDLEADVED</sequence>
<evidence type="ECO:0000259" key="6">
    <source>
        <dbReference type="Pfam" id="PF02631"/>
    </source>
</evidence>
<dbReference type="InterPro" id="IPR003783">
    <property type="entry name" value="Regulatory_RecX"/>
</dbReference>
<dbReference type="Gene3D" id="1.10.10.10">
    <property type="entry name" value="Winged helix-like DNA-binding domain superfamily/Winged helix DNA-binding domain"/>
    <property type="match status" value="3"/>
</dbReference>
<comment type="similarity">
    <text evidence="2 5">Belongs to the RecX family.</text>
</comment>
<organism evidence="9 10">
    <name type="scientific">Roseisolibacter agri</name>
    <dbReference type="NCBI Taxonomy" id="2014610"/>
    <lineage>
        <taxon>Bacteria</taxon>
        <taxon>Pseudomonadati</taxon>
        <taxon>Gemmatimonadota</taxon>
        <taxon>Gemmatimonadia</taxon>
        <taxon>Gemmatimonadales</taxon>
        <taxon>Gemmatimonadaceae</taxon>
        <taxon>Roseisolibacter</taxon>
    </lineage>
</organism>
<evidence type="ECO:0000256" key="2">
    <source>
        <dbReference type="ARBA" id="ARBA00009695"/>
    </source>
</evidence>
<reference evidence="9" key="1">
    <citation type="submission" date="2022-08" db="EMBL/GenBank/DDBJ databases">
        <title>Draft genome sequencing of Roseisolibacter agri AW1220.</title>
        <authorList>
            <person name="Tobiishi Y."/>
            <person name="Tonouchi A."/>
        </authorList>
    </citation>
    <scope>NUCLEOTIDE SEQUENCE</scope>
    <source>
        <strain evidence="9">AW1220</strain>
    </source>
</reference>
<dbReference type="AlphaFoldDB" id="A0AA37QD17"/>
<gene>
    <name evidence="5" type="primary">recX</name>
    <name evidence="9" type="ORF">rosag_40240</name>
</gene>
<keyword evidence="4 5" id="KW-0963">Cytoplasm</keyword>
<dbReference type="InterPro" id="IPR053925">
    <property type="entry name" value="RecX_HTH_3rd"/>
</dbReference>
<evidence type="ECO:0000256" key="1">
    <source>
        <dbReference type="ARBA" id="ARBA00004496"/>
    </source>
</evidence>
<dbReference type="EMBL" id="BRXS01000006">
    <property type="protein sequence ID" value="GLC27511.1"/>
    <property type="molecule type" value="Genomic_DNA"/>
</dbReference>
<dbReference type="HAMAP" id="MF_01114">
    <property type="entry name" value="RecX"/>
    <property type="match status" value="1"/>
</dbReference>
<dbReference type="Pfam" id="PF21981">
    <property type="entry name" value="RecX_HTH3"/>
    <property type="match status" value="1"/>
</dbReference>
<dbReference type="Proteomes" id="UP001161325">
    <property type="component" value="Unassembled WGS sequence"/>
</dbReference>
<comment type="caution">
    <text evidence="9">The sequence shown here is derived from an EMBL/GenBank/DDBJ whole genome shotgun (WGS) entry which is preliminary data.</text>
</comment>
<protein>
    <recommendedName>
        <fullName evidence="3 5">Regulatory protein RecX</fullName>
    </recommendedName>
</protein>